<dbReference type="AlphaFoldDB" id="A0A5J5D6T6"/>
<gene>
    <name evidence="2" type="ORF">FQN60_001540</name>
</gene>
<dbReference type="PANTHER" id="PTHR13333:SF5">
    <property type="entry name" value="M-AAA PROTEASE-INTERACTING PROTEIN 1, MITOCHONDRIAL"/>
    <property type="match status" value="1"/>
</dbReference>
<feature type="region of interest" description="Disordered" evidence="1">
    <location>
        <begin position="104"/>
        <end position="129"/>
    </location>
</feature>
<dbReference type="PANTHER" id="PTHR13333">
    <property type="entry name" value="M-AAA PROTEASE-INTERACTING PROTEIN 1, MITOCHONDRIAL"/>
    <property type="match status" value="1"/>
</dbReference>
<dbReference type="EMBL" id="VOFY01000011">
    <property type="protein sequence ID" value="KAA8588346.1"/>
    <property type="molecule type" value="Genomic_DNA"/>
</dbReference>
<dbReference type="Proteomes" id="UP000327493">
    <property type="component" value="Chromosome 11"/>
</dbReference>
<keyword evidence="3" id="KW-1185">Reference proteome</keyword>
<comment type="caution">
    <text evidence="2">The sequence shown here is derived from an EMBL/GenBank/DDBJ whole genome shotgun (WGS) entry which is preliminary data.</text>
</comment>
<evidence type="ECO:0000313" key="3">
    <source>
        <dbReference type="Proteomes" id="UP000327493"/>
    </source>
</evidence>
<dbReference type="GO" id="GO:0043022">
    <property type="term" value="F:ribosome binding"/>
    <property type="evidence" value="ECO:0007669"/>
    <property type="project" value="TreeGrafter"/>
</dbReference>
<organism evidence="2 3">
    <name type="scientific">Etheostoma spectabile</name>
    <name type="common">orangethroat darter</name>
    <dbReference type="NCBI Taxonomy" id="54343"/>
    <lineage>
        <taxon>Eukaryota</taxon>
        <taxon>Metazoa</taxon>
        <taxon>Chordata</taxon>
        <taxon>Craniata</taxon>
        <taxon>Vertebrata</taxon>
        <taxon>Euteleostomi</taxon>
        <taxon>Actinopterygii</taxon>
        <taxon>Neopterygii</taxon>
        <taxon>Teleostei</taxon>
        <taxon>Neoteleostei</taxon>
        <taxon>Acanthomorphata</taxon>
        <taxon>Eupercaria</taxon>
        <taxon>Perciformes</taxon>
        <taxon>Percoidei</taxon>
        <taxon>Percidae</taxon>
        <taxon>Etheostomatinae</taxon>
        <taxon>Etheostoma</taxon>
    </lineage>
</organism>
<reference evidence="2 3" key="1">
    <citation type="submission" date="2019-08" db="EMBL/GenBank/DDBJ databases">
        <title>A chromosome-level genome assembly, high-density linkage maps, and genome scans reveal the genomic architecture of hybrid incompatibilities underlying speciation via character displacement in darters (Percidae: Etheostominae).</title>
        <authorList>
            <person name="Moran R.L."/>
            <person name="Catchen J.M."/>
            <person name="Fuller R.C."/>
        </authorList>
    </citation>
    <scope>NUCLEOTIDE SEQUENCE [LARGE SCALE GENOMIC DNA]</scope>
    <source>
        <strain evidence="2">EspeVRDwgs_2016</strain>
        <tissue evidence="2">Muscle</tissue>
    </source>
</reference>
<evidence type="ECO:0000313" key="2">
    <source>
        <dbReference type="EMBL" id="KAA8588346.1"/>
    </source>
</evidence>
<feature type="compositionally biased region" description="Low complexity" evidence="1">
    <location>
        <begin position="114"/>
        <end position="129"/>
    </location>
</feature>
<accession>A0A5J5D6T6</accession>
<dbReference type="GO" id="GO:0032979">
    <property type="term" value="P:protein insertion into mitochondrial inner membrane from matrix"/>
    <property type="evidence" value="ECO:0007669"/>
    <property type="project" value="TreeGrafter"/>
</dbReference>
<name>A0A5J5D6T6_9PERO</name>
<protein>
    <submittedName>
        <fullName evidence="2">Uncharacterized protein</fullName>
    </submittedName>
</protein>
<evidence type="ECO:0000256" key="1">
    <source>
        <dbReference type="SAM" id="MobiDB-lite"/>
    </source>
</evidence>
<dbReference type="GO" id="GO:0005743">
    <property type="term" value="C:mitochondrial inner membrane"/>
    <property type="evidence" value="ECO:0007669"/>
    <property type="project" value="TreeGrafter"/>
</dbReference>
<proteinExistence type="predicted"/>
<sequence>MQEAYVVVSPQLQTTGADAEDAGEKLSRFKEPRDVKVLGQVWELLSQISRRCVSPEDRNTRTKRRQGKKKKMALPVLRGCHRFPSTFRCVRLFLNESITLNRSGRTRLPPSAPAPVTAASRPYSSDGQNQNRNQKVVVVGIPNPFIWLRTRIYYFLIRAYFDKEFNIQEFTEGAKQAFSHVSRAVGTVSV</sequence>